<feature type="signal peptide" evidence="1">
    <location>
        <begin position="1"/>
        <end position="27"/>
    </location>
</feature>
<reference evidence="2" key="1">
    <citation type="submission" date="2020-02" db="EMBL/GenBank/DDBJ databases">
        <authorList>
            <person name="Meier V. D."/>
        </authorList>
    </citation>
    <scope>NUCLEOTIDE SEQUENCE</scope>
    <source>
        <strain evidence="2">AVDCRST_MAG22</strain>
    </source>
</reference>
<organism evidence="2">
    <name type="scientific">uncultured Rubrobacteraceae bacterium</name>
    <dbReference type="NCBI Taxonomy" id="349277"/>
    <lineage>
        <taxon>Bacteria</taxon>
        <taxon>Bacillati</taxon>
        <taxon>Actinomycetota</taxon>
        <taxon>Rubrobacteria</taxon>
        <taxon>Rubrobacterales</taxon>
        <taxon>Rubrobacteraceae</taxon>
        <taxon>environmental samples</taxon>
    </lineage>
</organism>
<dbReference type="InterPro" id="IPR039535">
    <property type="entry name" value="ASST-like"/>
</dbReference>
<evidence type="ECO:0000313" key="2">
    <source>
        <dbReference type="EMBL" id="CAA9401529.1"/>
    </source>
</evidence>
<protein>
    <recommendedName>
        <fullName evidence="3">ArsR family transcriptional regulator</fullName>
    </recommendedName>
</protein>
<proteinExistence type="predicted"/>
<dbReference type="Pfam" id="PF14269">
    <property type="entry name" value="Arylsulfotran_2"/>
    <property type="match status" value="1"/>
</dbReference>
<dbReference type="PROSITE" id="PS51318">
    <property type="entry name" value="TAT"/>
    <property type="match status" value="1"/>
</dbReference>
<accession>A0A6J4P3B6</accession>
<keyword evidence="1" id="KW-0732">Signal</keyword>
<dbReference type="PROSITE" id="PS51257">
    <property type="entry name" value="PROKAR_LIPOPROTEIN"/>
    <property type="match status" value="1"/>
</dbReference>
<dbReference type="AlphaFoldDB" id="A0A6J4P3B6"/>
<evidence type="ECO:0008006" key="3">
    <source>
        <dbReference type="Google" id="ProtNLM"/>
    </source>
</evidence>
<feature type="chain" id="PRO_5038896849" description="ArsR family transcriptional regulator" evidence="1">
    <location>
        <begin position="28"/>
        <end position="500"/>
    </location>
</feature>
<dbReference type="InterPro" id="IPR006311">
    <property type="entry name" value="TAT_signal"/>
</dbReference>
<evidence type="ECO:0000256" key="1">
    <source>
        <dbReference type="SAM" id="SignalP"/>
    </source>
</evidence>
<dbReference type="PANTHER" id="PTHR35340">
    <property type="entry name" value="PQQ ENZYME REPEAT PROTEIN-RELATED"/>
    <property type="match status" value="1"/>
</dbReference>
<dbReference type="InterPro" id="IPR011047">
    <property type="entry name" value="Quinoprotein_ADH-like_sf"/>
</dbReference>
<name>A0A6J4P3B6_9ACTN</name>
<dbReference type="EMBL" id="CADCUV010000054">
    <property type="protein sequence ID" value="CAA9401529.1"/>
    <property type="molecule type" value="Genomic_DNA"/>
</dbReference>
<dbReference type="SUPFAM" id="SSF50998">
    <property type="entry name" value="Quinoprotein alcohol dehydrogenase-like"/>
    <property type="match status" value="1"/>
</dbReference>
<gene>
    <name evidence="2" type="ORF">AVDCRST_MAG22-1126</name>
</gene>
<dbReference type="PANTHER" id="PTHR35340:SF5">
    <property type="entry name" value="ASST-DOMAIN-CONTAINING PROTEIN"/>
    <property type="match status" value="1"/>
</dbReference>
<sequence>MGVRRTRRSFLKGAAGGGALLALGALAGCEPDRPVRAVAAPAAGPTQVFRSRTDLRPPPVEVTTPARGTAPGYLFVASKNGPGEEHPAQDGPMILDNDGQPVWLRPVPDEERDAMDFKVQSYRGKPVLTWWEGVHGGFGDGVYVISDDSYREIKRFRAGNGYPGDHHEFLISERDTALVTIYARTPMDLSSYGGPEDGAVLDGIAQEIDIESGEVIFEWHSLEHVDPEESFYEATPDLENAYDYFHINSIEEAGEDHFLISARRTSAVYKVDRRTGEVVWRLGGKKSDFAMGEGTDFAYQHDARLQPDGTITLFDNRGAAMNEQSRGIRLKIDEDAMTATLLQEFTHPEEPFATYQANVQVLPNGNVFVGWGSAPYLTEHGRSGELLFDARFPSEVESYRAFRFPWRGRPTGDPDLAGESGTGGRVTLYASWNGATEVVSWEVLAGPNPEDLKPVGSAPRKGFETEIALRTDEPYVAVRAKDRSGRPLGVSRAIRQRSRG</sequence>
<dbReference type="InterPro" id="IPR053143">
    <property type="entry name" value="Arylsulfate_ST"/>
</dbReference>